<reference evidence="1 2" key="1">
    <citation type="submission" date="2021-06" db="EMBL/GenBank/DDBJ databases">
        <title>Caerostris extrusa draft genome.</title>
        <authorList>
            <person name="Kono N."/>
            <person name="Arakawa K."/>
        </authorList>
    </citation>
    <scope>NUCLEOTIDE SEQUENCE [LARGE SCALE GENOMIC DNA]</scope>
</reference>
<accession>A0AAV4PTG6</accession>
<dbReference type="AlphaFoldDB" id="A0AAV4PTG6"/>
<keyword evidence="2" id="KW-1185">Reference proteome</keyword>
<gene>
    <name evidence="1" type="ORF">CEXT_33671</name>
</gene>
<evidence type="ECO:0000313" key="2">
    <source>
        <dbReference type="Proteomes" id="UP001054945"/>
    </source>
</evidence>
<dbReference type="Proteomes" id="UP001054945">
    <property type="component" value="Unassembled WGS sequence"/>
</dbReference>
<evidence type="ECO:0000313" key="1">
    <source>
        <dbReference type="EMBL" id="GIX99131.1"/>
    </source>
</evidence>
<proteinExistence type="predicted"/>
<comment type="caution">
    <text evidence="1">The sequence shown here is derived from an EMBL/GenBank/DDBJ whole genome shotgun (WGS) entry which is preliminary data.</text>
</comment>
<sequence>MDFSRSFLAACCHLSENARGSLLNSASPPIWRRVPWRGFCLYVYGRVAAREEWPRSILFGPDIERGCGEVEEKVSDSVDEKRFTVLRPISVPDKMSASPFQDR</sequence>
<dbReference type="EMBL" id="BPLR01005007">
    <property type="protein sequence ID" value="GIX99131.1"/>
    <property type="molecule type" value="Genomic_DNA"/>
</dbReference>
<protein>
    <submittedName>
        <fullName evidence="1">Uncharacterized protein</fullName>
    </submittedName>
</protein>
<organism evidence="1 2">
    <name type="scientific">Caerostris extrusa</name>
    <name type="common">Bark spider</name>
    <name type="synonym">Caerostris bankana</name>
    <dbReference type="NCBI Taxonomy" id="172846"/>
    <lineage>
        <taxon>Eukaryota</taxon>
        <taxon>Metazoa</taxon>
        <taxon>Ecdysozoa</taxon>
        <taxon>Arthropoda</taxon>
        <taxon>Chelicerata</taxon>
        <taxon>Arachnida</taxon>
        <taxon>Araneae</taxon>
        <taxon>Araneomorphae</taxon>
        <taxon>Entelegynae</taxon>
        <taxon>Araneoidea</taxon>
        <taxon>Araneidae</taxon>
        <taxon>Caerostris</taxon>
    </lineage>
</organism>
<name>A0AAV4PTG6_CAEEX</name>